<dbReference type="Proteomes" id="UP000799778">
    <property type="component" value="Unassembled WGS sequence"/>
</dbReference>
<dbReference type="OrthoDB" id="3540210at2759"/>
<keyword evidence="1" id="KW-1133">Transmembrane helix</keyword>
<keyword evidence="1" id="KW-0472">Membrane</keyword>
<sequence>MSDKIFYGVWINWSRGQPNGSTITLSASNANVLVAFLAIFVSVSGAALWRILAFTLHQRRITRHERDGMHYQHQNILRNTPSPGIASWQLIWLIPPWSKVTSRSFLRTFPLILVALLNLSVFLTAGILVAEVTRTAGTDVLVRSGSCGTWLLGDTDLVLGPSTKVLNDTISAAAYARACYGGQSETLECNQYVKQALPFTTELKNQSEACPFEDGMCLIRSPVYILDTGNLSSHEHFGINAKTQDRVTYRRKTICAPIKTKDFIDSFNCTDAKRIDRGRFSCSEGDIVDLFKFGDVGYHTNPRSNYTHAYNRRAASVGYGYALSSVDYSSGDGDEVNAWRPVPALHRNDGDISLMFLSANEIKYYGMVKDPIFQATTVSKSALDNGKNVTFYVSDYYVNPLACFEQNQICNPAKNKCTAMDAYQTVVHSAQKDIDLNPLQISFVSLLSLDLWLSTISQNIGGRGNYALRAQEQVRELLSTPIPPDQWQQEVKSWFTTGLAKLQRYTVDHARGPENVLEGTYIEKPNTTEGHYLCNNQIVKSPPGSGTMSFSTLGVSIVLGLGGLLILTHTILDYVVSNCIQGRSYRLTRWAMDEKLQLQRLAFEGAGLGRWKSGVQSVPVTTKKQDFIIDVYDGDSIKTQFAGHLSFTPEPASIDWPFRESEELSTEGE</sequence>
<evidence type="ECO:0000256" key="1">
    <source>
        <dbReference type="SAM" id="Phobius"/>
    </source>
</evidence>
<dbReference type="AlphaFoldDB" id="A0A6A5XL24"/>
<proteinExistence type="predicted"/>
<organism evidence="2 3">
    <name type="scientific">Aaosphaeria arxii CBS 175.79</name>
    <dbReference type="NCBI Taxonomy" id="1450172"/>
    <lineage>
        <taxon>Eukaryota</taxon>
        <taxon>Fungi</taxon>
        <taxon>Dikarya</taxon>
        <taxon>Ascomycota</taxon>
        <taxon>Pezizomycotina</taxon>
        <taxon>Dothideomycetes</taxon>
        <taxon>Pleosporomycetidae</taxon>
        <taxon>Pleosporales</taxon>
        <taxon>Pleosporales incertae sedis</taxon>
        <taxon>Aaosphaeria</taxon>
    </lineage>
</organism>
<reference evidence="2" key="1">
    <citation type="journal article" date="2020" name="Stud. Mycol.">
        <title>101 Dothideomycetes genomes: a test case for predicting lifestyles and emergence of pathogens.</title>
        <authorList>
            <person name="Haridas S."/>
            <person name="Albert R."/>
            <person name="Binder M."/>
            <person name="Bloem J."/>
            <person name="Labutti K."/>
            <person name="Salamov A."/>
            <person name="Andreopoulos B."/>
            <person name="Baker S."/>
            <person name="Barry K."/>
            <person name="Bills G."/>
            <person name="Bluhm B."/>
            <person name="Cannon C."/>
            <person name="Castanera R."/>
            <person name="Culley D."/>
            <person name="Daum C."/>
            <person name="Ezra D."/>
            <person name="Gonzalez J."/>
            <person name="Henrissat B."/>
            <person name="Kuo A."/>
            <person name="Liang C."/>
            <person name="Lipzen A."/>
            <person name="Lutzoni F."/>
            <person name="Magnuson J."/>
            <person name="Mondo S."/>
            <person name="Nolan M."/>
            <person name="Ohm R."/>
            <person name="Pangilinan J."/>
            <person name="Park H.-J."/>
            <person name="Ramirez L."/>
            <person name="Alfaro M."/>
            <person name="Sun H."/>
            <person name="Tritt A."/>
            <person name="Yoshinaga Y."/>
            <person name="Zwiers L.-H."/>
            <person name="Turgeon B."/>
            <person name="Goodwin S."/>
            <person name="Spatafora J."/>
            <person name="Crous P."/>
            <person name="Grigoriev I."/>
        </authorList>
    </citation>
    <scope>NUCLEOTIDE SEQUENCE</scope>
    <source>
        <strain evidence="2">CBS 175.79</strain>
    </source>
</reference>
<feature type="transmembrane region" description="Helical" evidence="1">
    <location>
        <begin position="32"/>
        <end position="56"/>
    </location>
</feature>
<gene>
    <name evidence="2" type="ORF">BU24DRAFT_434533</name>
</gene>
<name>A0A6A5XL24_9PLEO</name>
<dbReference type="RefSeq" id="XP_033381846.1">
    <property type="nucleotide sequence ID" value="XM_033530032.1"/>
</dbReference>
<protein>
    <submittedName>
        <fullName evidence="2">Uncharacterized protein</fullName>
    </submittedName>
</protein>
<dbReference type="GeneID" id="54287429"/>
<keyword evidence="3" id="KW-1185">Reference proteome</keyword>
<keyword evidence="1" id="KW-0812">Transmembrane</keyword>
<evidence type="ECO:0000313" key="2">
    <source>
        <dbReference type="EMBL" id="KAF2013507.1"/>
    </source>
</evidence>
<accession>A0A6A5XL24</accession>
<evidence type="ECO:0000313" key="3">
    <source>
        <dbReference type="Proteomes" id="UP000799778"/>
    </source>
</evidence>
<feature type="transmembrane region" description="Helical" evidence="1">
    <location>
        <begin position="109"/>
        <end position="130"/>
    </location>
</feature>
<dbReference type="EMBL" id="ML978071">
    <property type="protein sequence ID" value="KAF2013507.1"/>
    <property type="molecule type" value="Genomic_DNA"/>
</dbReference>